<sequence length="436" mass="47405">MSCDVITAQLALGSILVTVPDSRRLQLGPRSQLDLPPPLDMPEPSYGSTNASSAEQGNAEPSHVEQGNSSYDDNDEYISADVYRATMRLVRLQMSIPLSVLIALGTLIVCGYFVNPSIREISRLNPTLLTPKPEMVFGFTALLFLLQMGLCLLLAAASSEWTKNTLIKGLGMRLAVVNWLTAAWAVTWTLSLFKTAEVIIIVQAIIILSIHFTLQSYPASFAHPLNAVFVHTTINMMLALTLGLLWMSGGFVAQDWVIEKRKDAGKWKWQAVGVVAGTHSIVALWELFMRQYVLAIAMEYQILSLLLSSPEVYPPIGDNVIIRPPAFNITLIVLLCVHPLACVAGWALKGYREREVRIALQEEAEAANARARRSEAEARARSPTPAPPSTSAKASVSASAPASTEGSAAADASDAPISSKTKKKKTKPEEQPLLEE</sequence>
<evidence type="ECO:0000313" key="4">
    <source>
        <dbReference type="Proteomes" id="UP001222932"/>
    </source>
</evidence>
<name>A0AAD3YBB5_9TREE</name>
<keyword evidence="2" id="KW-1133">Transmembrane helix</keyword>
<reference evidence="3" key="2">
    <citation type="submission" date="2023-06" db="EMBL/GenBank/DDBJ databases">
        <authorList>
            <person name="Kobayashi Y."/>
            <person name="Kayamori A."/>
            <person name="Aoki K."/>
            <person name="Shiwa Y."/>
            <person name="Fujita N."/>
            <person name="Sugita T."/>
            <person name="Iwasaki W."/>
            <person name="Tanaka N."/>
            <person name="Takashima M."/>
        </authorList>
    </citation>
    <scope>NUCLEOTIDE SEQUENCE</scope>
    <source>
        <strain evidence="3">HIS016</strain>
    </source>
</reference>
<feature type="region of interest" description="Disordered" evidence="1">
    <location>
        <begin position="27"/>
        <end position="73"/>
    </location>
</feature>
<evidence type="ECO:0000256" key="2">
    <source>
        <dbReference type="SAM" id="Phobius"/>
    </source>
</evidence>
<organism evidence="3 4">
    <name type="scientific">Cutaneotrichosporon spelunceum</name>
    <dbReference type="NCBI Taxonomy" id="1672016"/>
    <lineage>
        <taxon>Eukaryota</taxon>
        <taxon>Fungi</taxon>
        <taxon>Dikarya</taxon>
        <taxon>Basidiomycota</taxon>
        <taxon>Agaricomycotina</taxon>
        <taxon>Tremellomycetes</taxon>
        <taxon>Trichosporonales</taxon>
        <taxon>Trichosporonaceae</taxon>
        <taxon>Cutaneotrichosporon</taxon>
    </lineage>
</organism>
<feature type="transmembrane region" description="Helical" evidence="2">
    <location>
        <begin position="226"/>
        <end position="247"/>
    </location>
</feature>
<accession>A0AAD3YBB5</accession>
<reference evidence="3" key="1">
    <citation type="journal article" date="2023" name="BMC Genomics">
        <title>Chromosome-level genome assemblies of Cutaneotrichosporon spp. (Trichosporonales, Basidiomycota) reveal imbalanced evolution between nucleotide sequences and chromosome synteny.</title>
        <authorList>
            <person name="Kobayashi Y."/>
            <person name="Kayamori A."/>
            <person name="Aoki K."/>
            <person name="Shiwa Y."/>
            <person name="Matsutani M."/>
            <person name="Fujita N."/>
            <person name="Sugita T."/>
            <person name="Iwasaki W."/>
            <person name="Tanaka N."/>
            <person name="Takashima M."/>
        </authorList>
    </citation>
    <scope>NUCLEOTIDE SEQUENCE</scope>
    <source>
        <strain evidence="3">HIS016</strain>
    </source>
</reference>
<protein>
    <submittedName>
        <fullName evidence="3">Uncharacterized protein</fullName>
    </submittedName>
</protein>
<feature type="compositionally biased region" description="Low complexity" evidence="1">
    <location>
        <begin position="389"/>
        <end position="419"/>
    </location>
</feature>
<gene>
    <name evidence="3" type="ORF">CspeluHIS016_0208030</name>
</gene>
<keyword evidence="2" id="KW-0812">Transmembrane</keyword>
<dbReference type="InterPro" id="IPR013920">
    <property type="entry name" value="DUF1774_fun"/>
</dbReference>
<feature type="compositionally biased region" description="Polar residues" evidence="1">
    <location>
        <begin position="46"/>
        <end position="56"/>
    </location>
</feature>
<feature type="transmembrane region" description="Helical" evidence="2">
    <location>
        <begin position="267"/>
        <end position="285"/>
    </location>
</feature>
<comment type="caution">
    <text evidence="3">The sequence shown here is derived from an EMBL/GenBank/DDBJ whole genome shotgun (WGS) entry which is preliminary data.</text>
</comment>
<dbReference type="PANTHER" id="PTHR37992">
    <property type="entry name" value="EXPRESSED PROTEIN"/>
    <property type="match status" value="1"/>
</dbReference>
<keyword evidence="4" id="KW-1185">Reference proteome</keyword>
<evidence type="ECO:0000256" key="1">
    <source>
        <dbReference type="SAM" id="MobiDB-lite"/>
    </source>
</evidence>
<feature type="transmembrane region" description="Helical" evidence="2">
    <location>
        <begin position="94"/>
        <end position="115"/>
    </location>
</feature>
<feature type="transmembrane region" description="Helical" evidence="2">
    <location>
        <begin position="135"/>
        <end position="158"/>
    </location>
</feature>
<feature type="transmembrane region" description="Helical" evidence="2">
    <location>
        <begin position="196"/>
        <end position="214"/>
    </location>
</feature>
<dbReference type="Proteomes" id="UP001222932">
    <property type="component" value="Unassembled WGS sequence"/>
</dbReference>
<feature type="region of interest" description="Disordered" evidence="1">
    <location>
        <begin position="369"/>
        <end position="436"/>
    </location>
</feature>
<keyword evidence="2" id="KW-0472">Membrane</keyword>
<dbReference type="EMBL" id="BTCM01000002">
    <property type="protein sequence ID" value="GMK55747.1"/>
    <property type="molecule type" value="Genomic_DNA"/>
</dbReference>
<dbReference type="PANTHER" id="PTHR37992:SF1">
    <property type="entry name" value="DUF1774-DOMAIN-CONTAINING PROTEIN"/>
    <property type="match status" value="1"/>
</dbReference>
<proteinExistence type="predicted"/>
<feature type="transmembrane region" description="Helical" evidence="2">
    <location>
        <begin position="329"/>
        <end position="348"/>
    </location>
</feature>
<dbReference type="AlphaFoldDB" id="A0AAD3YBB5"/>
<feature type="transmembrane region" description="Helical" evidence="2">
    <location>
        <begin position="170"/>
        <end position="190"/>
    </location>
</feature>
<evidence type="ECO:0000313" key="3">
    <source>
        <dbReference type="EMBL" id="GMK55747.1"/>
    </source>
</evidence>